<dbReference type="AlphaFoldDB" id="A0A813K1A5"/>
<dbReference type="GO" id="GO:0006433">
    <property type="term" value="P:prolyl-tRNA aminoacylation"/>
    <property type="evidence" value="ECO:0007669"/>
    <property type="project" value="InterPro"/>
</dbReference>
<sequence length="877" mass="96125">METPGSGDFQLTRAAAVAWVTAYGKAWSSQDSDAIVALYTEDAPYVERPYDPVGGIYHGHHGIREYWESHIKTNERNIEFRQLEEDLVFDSETRTAVAKWEARFEVAQANSSWKKVQFLQIAKLRFAPDGRVQHFEEFWHAKSLQRAPKGLRDPRARRPRTGVKRRIPDFGGRTCAHVALFASHLGPFAREAVKVKVRARPGMPENRDAEEAQGLEAVPPLLGKVADEPEAAEEVAALADKSEHAHNGFNLRGVPLMPAVWTCTKNDLGVAKSSDLVEWYRRAVIVAGLAEESDVSGVPLLRPSGTFLWEEMRRWVDAEMRKLGIESFRPPTLAHRKDGKDAEAQTYVGVRTSTEVLLYSNLAKHWVKSSHDLPVLLQHWGAAVTSETIKRPLPFLRTRELLMQEGHAVYAGTAEAAVLAEKVQGLYVRMCEDLLAVAPRVRRGPLMVGVLSKAPAALSEPSNPSPSSQKQALNPRNDANDATSETAEFTQSSLMIDIPVPLTSDVDGHLVGDESEPRPGAIEVASVHQLGCDTSAQFRLNFASKDPQTGKSVARPCAQTSFLLTCRALGAALCSHGDDRGLVLPPRLAPVQVVIIPASRREQLRFLSSQRKPVPSDLAPFPRKAAAAAASHPESQAAAQESWCERLLEELREDVGSDKNDAAWERGPLRAQIDNRQDIPSAMKISLWKQRGVPLLVVAHQEAGKVRLIPRDMRRGDVPVGADCDDDVMTDQAAARARQALAAFHQCPQLPSEGLPLAGSTDVNTSGGEFAGPLRCGDAVAEGPEDLKELLPFARAAAAALAARSTARLSDGESAPKQESDASVRVSLSEKKDFLQCRGKAWLRYRRQMEEQEQQEATGNGRASVLRASFSLRKPGI</sequence>
<evidence type="ECO:0000256" key="1">
    <source>
        <dbReference type="SAM" id="MobiDB-lite"/>
    </source>
</evidence>
<dbReference type="Gene3D" id="3.10.450.50">
    <property type="match status" value="1"/>
</dbReference>
<dbReference type="GO" id="GO:0017101">
    <property type="term" value="C:aminoacyl-tRNA synthetase multienzyme complex"/>
    <property type="evidence" value="ECO:0007669"/>
    <property type="project" value="TreeGrafter"/>
</dbReference>
<accession>A0A813K1A5</accession>
<feature type="domain" description="SnoaL-like" evidence="2">
    <location>
        <begin position="20"/>
        <end position="132"/>
    </location>
</feature>
<dbReference type="EMBL" id="CAJNNW010026810">
    <property type="protein sequence ID" value="CAE8687868.1"/>
    <property type="molecule type" value="Genomic_DNA"/>
</dbReference>
<evidence type="ECO:0000259" key="2">
    <source>
        <dbReference type="Pfam" id="PF12680"/>
    </source>
</evidence>
<dbReference type="Proteomes" id="UP000626109">
    <property type="component" value="Unassembled WGS sequence"/>
</dbReference>
<evidence type="ECO:0000313" key="4">
    <source>
        <dbReference type="Proteomes" id="UP000626109"/>
    </source>
</evidence>
<protein>
    <recommendedName>
        <fullName evidence="2">SnoaL-like domain-containing protein</fullName>
    </recommendedName>
</protein>
<dbReference type="InterPro" id="IPR032710">
    <property type="entry name" value="NTF2-like_dom_sf"/>
</dbReference>
<dbReference type="GO" id="GO:0004827">
    <property type="term" value="F:proline-tRNA ligase activity"/>
    <property type="evidence" value="ECO:0007669"/>
    <property type="project" value="InterPro"/>
</dbReference>
<dbReference type="Gene3D" id="3.40.50.800">
    <property type="entry name" value="Anticodon-binding domain"/>
    <property type="match status" value="1"/>
</dbReference>
<dbReference type="InterPro" id="IPR037401">
    <property type="entry name" value="SnoaL-like"/>
</dbReference>
<name>A0A813K1A5_POLGL</name>
<comment type="caution">
    <text evidence="3">The sequence shown here is derived from an EMBL/GenBank/DDBJ whole genome shotgun (WGS) entry which is preliminary data.</text>
</comment>
<organism evidence="3 4">
    <name type="scientific">Polarella glacialis</name>
    <name type="common">Dinoflagellate</name>
    <dbReference type="NCBI Taxonomy" id="89957"/>
    <lineage>
        <taxon>Eukaryota</taxon>
        <taxon>Sar</taxon>
        <taxon>Alveolata</taxon>
        <taxon>Dinophyceae</taxon>
        <taxon>Suessiales</taxon>
        <taxon>Suessiaceae</taxon>
        <taxon>Polarella</taxon>
    </lineage>
</organism>
<feature type="region of interest" description="Disordered" evidence="1">
    <location>
        <begin position="455"/>
        <end position="486"/>
    </location>
</feature>
<gene>
    <name evidence="3" type="ORF">PGLA2088_LOCUS25634</name>
</gene>
<proteinExistence type="predicted"/>
<feature type="compositionally biased region" description="Polar residues" evidence="1">
    <location>
        <begin position="460"/>
        <end position="474"/>
    </location>
</feature>
<dbReference type="SUPFAM" id="SSF54427">
    <property type="entry name" value="NTF2-like"/>
    <property type="match status" value="1"/>
</dbReference>
<dbReference type="PANTHER" id="PTHR43382">
    <property type="entry name" value="PROLYL-TRNA SYNTHETASE"/>
    <property type="match status" value="1"/>
</dbReference>
<dbReference type="PANTHER" id="PTHR43382:SF2">
    <property type="entry name" value="BIFUNCTIONAL GLUTAMATE_PROLINE--TRNA LIGASE"/>
    <property type="match status" value="1"/>
</dbReference>
<dbReference type="GO" id="GO:0005524">
    <property type="term" value="F:ATP binding"/>
    <property type="evidence" value="ECO:0007669"/>
    <property type="project" value="InterPro"/>
</dbReference>
<dbReference type="InterPro" id="IPR045864">
    <property type="entry name" value="aa-tRNA-synth_II/BPL/LPL"/>
</dbReference>
<evidence type="ECO:0000313" key="3">
    <source>
        <dbReference type="EMBL" id="CAE8687868.1"/>
    </source>
</evidence>
<dbReference type="InterPro" id="IPR004499">
    <property type="entry name" value="Pro-tRNA-ligase_IIa_arc-type"/>
</dbReference>
<dbReference type="Gene3D" id="3.30.930.10">
    <property type="entry name" value="Bira Bifunctional Protein, Domain 2"/>
    <property type="match status" value="1"/>
</dbReference>
<reference evidence="3" key="1">
    <citation type="submission" date="2021-02" db="EMBL/GenBank/DDBJ databases">
        <authorList>
            <person name="Dougan E. K."/>
            <person name="Rhodes N."/>
            <person name="Thang M."/>
            <person name="Chan C."/>
        </authorList>
    </citation>
    <scope>NUCLEOTIDE SEQUENCE</scope>
</reference>
<dbReference type="Pfam" id="PF12680">
    <property type="entry name" value="SnoaL_2"/>
    <property type="match status" value="1"/>
</dbReference>
<dbReference type="SUPFAM" id="SSF55681">
    <property type="entry name" value="Class II aaRS and biotin synthetases"/>
    <property type="match status" value="1"/>
</dbReference>
<dbReference type="GO" id="GO:0005737">
    <property type="term" value="C:cytoplasm"/>
    <property type="evidence" value="ECO:0007669"/>
    <property type="project" value="InterPro"/>
</dbReference>
<dbReference type="InterPro" id="IPR036621">
    <property type="entry name" value="Anticodon-bd_dom_sf"/>
</dbReference>